<dbReference type="Proteomes" id="UP000683428">
    <property type="component" value="Chromosome"/>
</dbReference>
<reference evidence="2" key="1">
    <citation type="submission" date="2020-11" db="EMBL/GenBank/DDBJ databases">
        <title>Azospira inquinata sp. nov.</title>
        <authorList>
            <person name="Moe W.M."/>
            <person name="Mikes M.C."/>
        </authorList>
    </citation>
    <scope>NUCLEOTIDE SEQUENCE</scope>
    <source>
        <strain evidence="2">Azo-3</strain>
    </source>
</reference>
<organism evidence="2 3">
    <name type="scientific">Azospira inquinata</name>
    <dbReference type="NCBI Taxonomy" id="2785627"/>
    <lineage>
        <taxon>Bacteria</taxon>
        <taxon>Pseudomonadati</taxon>
        <taxon>Pseudomonadota</taxon>
        <taxon>Betaproteobacteria</taxon>
        <taxon>Rhodocyclales</taxon>
        <taxon>Rhodocyclaceae</taxon>
        <taxon>Azospira</taxon>
    </lineage>
</organism>
<gene>
    <name evidence="2" type="ORF">Azoinq_04345</name>
</gene>
<keyword evidence="1" id="KW-0732">Signal</keyword>
<keyword evidence="3" id="KW-1185">Reference proteome</keyword>
<proteinExistence type="predicted"/>
<feature type="signal peptide" evidence="1">
    <location>
        <begin position="1"/>
        <end position="22"/>
    </location>
</feature>
<protein>
    <submittedName>
        <fullName evidence="2">ABC transporter substrate-binding protein</fullName>
    </submittedName>
</protein>
<feature type="chain" id="PRO_5037018505" evidence="1">
    <location>
        <begin position="23"/>
        <end position="210"/>
    </location>
</feature>
<evidence type="ECO:0000313" key="3">
    <source>
        <dbReference type="Proteomes" id="UP000683428"/>
    </source>
</evidence>
<accession>A0A975SQ37</accession>
<dbReference type="PIRSF" id="PIRSF004649">
    <property type="entry name" value="MlaC"/>
    <property type="match status" value="1"/>
</dbReference>
<dbReference type="RefSeq" id="WP_216131925.1">
    <property type="nucleotide sequence ID" value="NZ_CP064782.1"/>
</dbReference>
<dbReference type="Pfam" id="PF05494">
    <property type="entry name" value="MlaC"/>
    <property type="match status" value="1"/>
</dbReference>
<dbReference type="EMBL" id="CP064782">
    <property type="protein sequence ID" value="QWT49844.1"/>
    <property type="molecule type" value="Genomic_DNA"/>
</dbReference>
<dbReference type="PANTHER" id="PTHR36573:SF1">
    <property type="entry name" value="INTERMEMBRANE PHOSPHOLIPID TRANSPORT SYSTEM BINDING PROTEIN MLAC"/>
    <property type="match status" value="1"/>
</dbReference>
<evidence type="ECO:0000256" key="1">
    <source>
        <dbReference type="SAM" id="SignalP"/>
    </source>
</evidence>
<sequence length="210" mass="23313">MKLLQKIGLFIGALACAASAFASVDTSTPDVLVKNVTEEVLTIVRQDKDLQNGNTKKAVALVETKVLPHFNFTRMTGLALGRDWNKATPDQKRVLTQEFRTLLVRTYSNALTAYRDQTVEYKPFKMAPGDTDVTVRTQVNQKRGKPIQLDYVLEKEADGWKVYDVVVAGVSLVTNYRSSFSQEVHSNGMDGLIKMLQAKNKALDSGNGKK</sequence>
<name>A0A975SQ37_9RHOO</name>
<dbReference type="AlphaFoldDB" id="A0A975SQ37"/>
<dbReference type="PANTHER" id="PTHR36573">
    <property type="entry name" value="INTERMEMBRANE PHOSPHOLIPID TRANSPORT SYSTEM BINDING PROTEIN MLAC"/>
    <property type="match status" value="1"/>
</dbReference>
<evidence type="ECO:0000313" key="2">
    <source>
        <dbReference type="EMBL" id="QWT49844.1"/>
    </source>
</evidence>
<dbReference type="KEGG" id="aiq:Azoinq_04345"/>
<dbReference type="InterPro" id="IPR008869">
    <property type="entry name" value="MlaC/ttg2D"/>
</dbReference>